<dbReference type="RefSeq" id="WP_051646217.1">
    <property type="nucleotide sequence ID" value="NZ_BNAB01000008.1"/>
</dbReference>
<reference evidence="4 5" key="2">
    <citation type="submission" date="2016-10" db="EMBL/GenBank/DDBJ databases">
        <authorList>
            <person name="Varghese N."/>
            <person name="Submissions S."/>
        </authorList>
    </citation>
    <scope>NUCLEOTIDE SEQUENCE [LARGE SCALE GENOMIC DNA]</scope>
    <source>
        <strain evidence="4 5">DSM 24802</strain>
    </source>
</reference>
<comment type="caution">
    <text evidence="3">The sequence shown here is derived from an EMBL/GenBank/DDBJ whole genome shotgun (WGS) entry which is preliminary data.</text>
</comment>
<reference evidence="3" key="1">
    <citation type="journal article" date="2014" name="Int. J. Syst. Evol. Microbiol.">
        <title>Complete genome sequence of Corynebacterium casei LMG S-19264T (=DSM 44701T), isolated from a smear-ripened cheese.</title>
        <authorList>
            <consortium name="US DOE Joint Genome Institute (JGI-PGF)"/>
            <person name="Walter F."/>
            <person name="Albersmeier A."/>
            <person name="Kalinowski J."/>
            <person name="Ruckert C."/>
        </authorList>
    </citation>
    <scope>NUCLEOTIDE SEQUENCE</scope>
    <source>
        <strain evidence="3">CGMCC 1.10859</strain>
    </source>
</reference>
<dbReference type="AlphaFoldDB" id="A0AAN4URG6"/>
<reference evidence="3" key="3">
    <citation type="submission" date="2023-06" db="EMBL/GenBank/DDBJ databases">
        <authorList>
            <person name="Sun Q."/>
            <person name="Zhou Y."/>
        </authorList>
    </citation>
    <scope>NUCLEOTIDE SEQUENCE</scope>
    <source>
        <strain evidence="3">CGMCC 1.10859</strain>
    </source>
</reference>
<evidence type="ECO:0000313" key="3">
    <source>
        <dbReference type="EMBL" id="GHE01979.1"/>
    </source>
</evidence>
<dbReference type="InterPro" id="IPR001296">
    <property type="entry name" value="Glyco_trans_1"/>
</dbReference>
<name>A0AAN4URG6_9RHOB</name>
<dbReference type="PANTHER" id="PTHR45947:SF3">
    <property type="entry name" value="SULFOQUINOVOSYL TRANSFERASE SQD2"/>
    <property type="match status" value="1"/>
</dbReference>
<keyword evidence="5" id="KW-1185">Reference proteome</keyword>
<dbReference type="GO" id="GO:0016757">
    <property type="term" value="F:glycosyltransferase activity"/>
    <property type="evidence" value="ECO:0007669"/>
    <property type="project" value="InterPro"/>
</dbReference>
<dbReference type="Pfam" id="PF13439">
    <property type="entry name" value="Glyco_transf_4"/>
    <property type="match status" value="1"/>
</dbReference>
<feature type="domain" description="Glycosyltransferase subfamily 4-like N-terminal" evidence="2">
    <location>
        <begin position="23"/>
        <end position="194"/>
    </location>
</feature>
<proteinExistence type="predicted"/>
<accession>A0AAN4URG6</accession>
<dbReference type="SUPFAM" id="SSF53756">
    <property type="entry name" value="UDP-Glycosyltransferase/glycogen phosphorylase"/>
    <property type="match status" value="1"/>
</dbReference>
<evidence type="ECO:0000313" key="6">
    <source>
        <dbReference type="Proteomes" id="UP000634647"/>
    </source>
</evidence>
<dbReference type="PANTHER" id="PTHR45947">
    <property type="entry name" value="SULFOQUINOVOSYL TRANSFERASE SQD2"/>
    <property type="match status" value="1"/>
</dbReference>
<dbReference type="Pfam" id="PF00534">
    <property type="entry name" value="Glycos_transf_1"/>
    <property type="match status" value="1"/>
</dbReference>
<dbReference type="EMBL" id="BNAB01000008">
    <property type="protein sequence ID" value="GHE01979.1"/>
    <property type="molecule type" value="Genomic_DNA"/>
</dbReference>
<sequence>MFDHLPPHEPRVALIHYWLVGMRGGEKVLESLCRMFPQADIYTHVHVPGAVGPVIGAHRIRETRVGRLPMAARLYQKYLPLMPRALEEIDLTGYDLVISSEAGPAKGVIAPPDAPHLCYCHSPMRYLWDQYHGYRGSAGALTRALMPGLAHRLRQWDVTSAARVDGFAANSTHVAQRIRKYWRREAQVVHPPVAVADFAAAPRDELGDYYLWAGELAPYKRPDLAIEAFARMGRKLVVIGGPDKAVAKLKARGAPNVTFLGKVPFDELRHHLARCKALVFPGEEDFGIVPVEALASGRPVIAYGRGGALDTLREGETGLFFHQQSVEALIDAVERFEAAPLSDPDPALLMAQARRFDEATFQLGIHDALDGIGFDSRRTGRPALRLAGV</sequence>
<dbReference type="Proteomes" id="UP000199541">
    <property type="component" value="Unassembled WGS sequence"/>
</dbReference>
<evidence type="ECO:0000313" key="5">
    <source>
        <dbReference type="Proteomes" id="UP000199541"/>
    </source>
</evidence>
<evidence type="ECO:0000259" key="1">
    <source>
        <dbReference type="Pfam" id="PF00534"/>
    </source>
</evidence>
<dbReference type="InterPro" id="IPR028098">
    <property type="entry name" value="Glyco_trans_4-like_N"/>
</dbReference>
<evidence type="ECO:0000259" key="2">
    <source>
        <dbReference type="Pfam" id="PF13439"/>
    </source>
</evidence>
<dbReference type="Proteomes" id="UP000634647">
    <property type="component" value="Unassembled WGS sequence"/>
</dbReference>
<evidence type="ECO:0000313" key="4">
    <source>
        <dbReference type="EMBL" id="SDX02886.1"/>
    </source>
</evidence>
<organism evidence="3 6">
    <name type="scientific">Allgaiera indica</name>
    <dbReference type="NCBI Taxonomy" id="765699"/>
    <lineage>
        <taxon>Bacteria</taxon>
        <taxon>Pseudomonadati</taxon>
        <taxon>Pseudomonadota</taxon>
        <taxon>Alphaproteobacteria</taxon>
        <taxon>Rhodobacterales</taxon>
        <taxon>Paracoccaceae</taxon>
        <taxon>Allgaiera</taxon>
    </lineage>
</organism>
<gene>
    <name evidence="3" type="ORF">GCM10008024_19750</name>
    <name evidence="4" type="ORF">SAMN05444006_10930</name>
</gene>
<protein>
    <submittedName>
        <fullName evidence="3">Glycosyl transferase</fullName>
    </submittedName>
    <submittedName>
        <fullName evidence="4">Glycosyltransferase involved in cell wall bisynthesis</fullName>
    </submittedName>
</protein>
<dbReference type="Gene3D" id="3.40.50.2000">
    <property type="entry name" value="Glycogen Phosphorylase B"/>
    <property type="match status" value="2"/>
</dbReference>
<dbReference type="InterPro" id="IPR050194">
    <property type="entry name" value="Glycosyltransferase_grp1"/>
</dbReference>
<dbReference type="EMBL" id="FNOB01000009">
    <property type="protein sequence ID" value="SDX02886.1"/>
    <property type="molecule type" value="Genomic_DNA"/>
</dbReference>
<keyword evidence="3" id="KW-0808">Transferase</keyword>
<feature type="domain" description="Glycosyl transferase family 1" evidence="1">
    <location>
        <begin position="207"/>
        <end position="339"/>
    </location>
</feature>